<dbReference type="Proteomes" id="UP000053904">
    <property type="component" value="Unassembled WGS sequence"/>
</dbReference>
<feature type="domain" description="DZANK-type" evidence="4">
    <location>
        <begin position="104"/>
        <end position="147"/>
    </location>
</feature>
<evidence type="ECO:0000313" key="6">
    <source>
        <dbReference type="Proteomes" id="UP000053904"/>
    </source>
</evidence>
<accession>A0A101HJZ1</accession>
<keyword evidence="3" id="KW-0472">Membrane</keyword>
<name>A0A101HJZ1_9BACT</name>
<keyword evidence="1" id="KW-0175">Coiled coil</keyword>
<dbReference type="EMBL" id="LGGO01000001">
    <property type="protein sequence ID" value="KUK77880.1"/>
    <property type="molecule type" value="Genomic_DNA"/>
</dbReference>
<dbReference type="Pfam" id="PF12773">
    <property type="entry name" value="DZR"/>
    <property type="match status" value="1"/>
</dbReference>
<comment type="caution">
    <text evidence="5">The sequence shown here is derived from an EMBL/GenBank/DDBJ whole genome shotgun (WGS) entry which is preliminary data.</text>
</comment>
<evidence type="ECO:0000256" key="3">
    <source>
        <dbReference type="SAM" id="Phobius"/>
    </source>
</evidence>
<evidence type="ECO:0000259" key="4">
    <source>
        <dbReference type="Pfam" id="PF12773"/>
    </source>
</evidence>
<keyword evidence="3" id="KW-0812">Transmembrane</keyword>
<dbReference type="SUPFAM" id="SSF144020">
    <property type="entry name" value="FdhE-like"/>
    <property type="match status" value="1"/>
</dbReference>
<evidence type="ECO:0000256" key="2">
    <source>
        <dbReference type="SAM" id="MobiDB-lite"/>
    </source>
</evidence>
<dbReference type="InterPro" id="IPR025874">
    <property type="entry name" value="DZR"/>
</dbReference>
<feature type="region of interest" description="Disordered" evidence="2">
    <location>
        <begin position="218"/>
        <end position="250"/>
    </location>
</feature>
<dbReference type="AlphaFoldDB" id="A0A101HJZ1"/>
<feature type="coiled-coil region" evidence="1">
    <location>
        <begin position="151"/>
        <end position="182"/>
    </location>
</feature>
<gene>
    <name evidence="5" type="ORF">XD93_0015</name>
</gene>
<protein>
    <recommendedName>
        <fullName evidence="4">DZANK-type domain-containing protein</fullName>
    </recommendedName>
</protein>
<sequence>MGFEEFILNLVDSIANANYNMLGTAFMLISIIFWLVVTSWIWVDSDERTTNKWMRLFYVLIGLIPVLGWIIYLIVRPAETIDEIYWGDLERRYLKYEAKDLGDCPRCGTQLYPGFIFCPNCKKRLKRKCSNCGVYVDMEYKYCTNCGNKMQKSIKKEKEVSKEEMQKQIEETKEEAHETVKSKKSKYKTEENFLNRVGESIIKGYKLLGEKIDEILPKTKEEEKKDVSENKDVKKKKEDSNKEKTKMKKN</sequence>
<organism evidence="5 6">
    <name type="scientific">candidate division WS6 bacterium 34_10</name>
    <dbReference type="NCBI Taxonomy" id="1641389"/>
    <lineage>
        <taxon>Bacteria</taxon>
        <taxon>Candidatus Dojkabacteria</taxon>
    </lineage>
</organism>
<evidence type="ECO:0000313" key="5">
    <source>
        <dbReference type="EMBL" id="KUK77880.1"/>
    </source>
</evidence>
<reference evidence="6" key="1">
    <citation type="journal article" date="2015" name="MBio">
        <title>Genome-Resolved Metagenomic Analysis Reveals Roles for Candidate Phyla and Other Microbial Community Members in Biogeochemical Transformations in Oil Reservoirs.</title>
        <authorList>
            <person name="Hu P."/>
            <person name="Tom L."/>
            <person name="Singh A."/>
            <person name="Thomas B.C."/>
            <person name="Baker B.J."/>
            <person name="Piceno Y.M."/>
            <person name="Andersen G.L."/>
            <person name="Banfield J.F."/>
        </authorList>
    </citation>
    <scope>NUCLEOTIDE SEQUENCE [LARGE SCALE GENOMIC DNA]</scope>
</reference>
<proteinExistence type="predicted"/>
<evidence type="ECO:0000256" key="1">
    <source>
        <dbReference type="SAM" id="Coils"/>
    </source>
</evidence>
<keyword evidence="3" id="KW-1133">Transmembrane helix</keyword>
<feature type="transmembrane region" description="Helical" evidence="3">
    <location>
        <begin position="55"/>
        <end position="75"/>
    </location>
</feature>
<feature type="transmembrane region" description="Helical" evidence="3">
    <location>
        <begin position="20"/>
        <end position="43"/>
    </location>
</feature>
<dbReference type="InterPro" id="IPR024064">
    <property type="entry name" value="FdhE-like_sf"/>
</dbReference>
<feature type="compositionally biased region" description="Basic and acidic residues" evidence="2">
    <location>
        <begin position="218"/>
        <end position="244"/>
    </location>
</feature>